<reference evidence="4 5" key="1">
    <citation type="submission" date="2024-10" db="EMBL/GenBank/DDBJ databases">
        <title>The Natural Products Discovery Center: Release of the First 8490 Sequenced Strains for Exploring Actinobacteria Biosynthetic Diversity.</title>
        <authorList>
            <person name="Kalkreuter E."/>
            <person name="Kautsar S.A."/>
            <person name="Yang D."/>
            <person name="Bader C.D."/>
            <person name="Teijaro C.N."/>
            <person name="Fluegel L."/>
            <person name="Davis C.M."/>
            <person name="Simpson J.R."/>
            <person name="Lauterbach L."/>
            <person name="Steele A.D."/>
            <person name="Gui C."/>
            <person name="Meng S."/>
            <person name="Li G."/>
            <person name="Viehrig K."/>
            <person name="Ye F."/>
            <person name="Su P."/>
            <person name="Kiefer A.F."/>
            <person name="Nichols A."/>
            <person name="Cepeda A.J."/>
            <person name="Yan W."/>
            <person name="Fan B."/>
            <person name="Jiang Y."/>
            <person name="Adhikari A."/>
            <person name="Zheng C.-J."/>
            <person name="Schuster L."/>
            <person name="Cowan T.M."/>
            <person name="Smanski M.J."/>
            <person name="Chevrette M.G."/>
            <person name="De Carvalho L.P.S."/>
            <person name="Shen B."/>
        </authorList>
    </citation>
    <scope>NUCLEOTIDE SEQUENCE [LARGE SCALE GENOMIC DNA]</scope>
    <source>
        <strain evidence="4 5">NPDC053346</strain>
    </source>
</reference>
<dbReference type="InterPro" id="IPR015421">
    <property type="entry name" value="PyrdxlP-dep_Trfase_major"/>
</dbReference>
<dbReference type="CDD" id="cd00610">
    <property type="entry name" value="OAT_like"/>
    <property type="match status" value="1"/>
</dbReference>
<feature type="region of interest" description="Disordered" evidence="3">
    <location>
        <begin position="375"/>
        <end position="394"/>
    </location>
</feature>
<dbReference type="SUPFAM" id="SSF51735">
    <property type="entry name" value="NAD(P)-binding Rossmann-fold domains"/>
    <property type="match status" value="1"/>
</dbReference>
<dbReference type="Pfam" id="PF00202">
    <property type="entry name" value="Aminotran_3"/>
    <property type="match status" value="1"/>
</dbReference>
<evidence type="ECO:0000313" key="5">
    <source>
        <dbReference type="Proteomes" id="UP001614391"/>
    </source>
</evidence>
<dbReference type="InterPro" id="IPR049704">
    <property type="entry name" value="Aminotrans_3_PPA_site"/>
</dbReference>
<accession>A0ABW8CLC9</accession>
<dbReference type="InterPro" id="IPR050103">
    <property type="entry name" value="Class-III_PLP-dep_AT"/>
</dbReference>
<name>A0ABW8CLC9_STRBI</name>
<feature type="region of interest" description="Disordered" evidence="3">
    <location>
        <begin position="1"/>
        <end position="30"/>
    </location>
</feature>
<keyword evidence="5" id="KW-1185">Reference proteome</keyword>
<protein>
    <submittedName>
        <fullName evidence="4">Aminotransferase class III-fold pyridoxal phosphate-dependent enzyme</fullName>
    </submittedName>
</protein>
<gene>
    <name evidence="4" type="ORF">ACIGW0_02895</name>
</gene>
<dbReference type="RefSeq" id="WP_399610159.1">
    <property type="nucleotide sequence ID" value="NZ_JBITYT010000001.1"/>
</dbReference>
<dbReference type="SUPFAM" id="SSF53383">
    <property type="entry name" value="PLP-dependent transferases"/>
    <property type="match status" value="1"/>
</dbReference>
<evidence type="ECO:0000256" key="1">
    <source>
        <dbReference type="ARBA" id="ARBA00001933"/>
    </source>
</evidence>
<evidence type="ECO:0000256" key="3">
    <source>
        <dbReference type="SAM" id="MobiDB-lite"/>
    </source>
</evidence>
<dbReference type="PROSITE" id="PS00600">
    <property type="entry name" value="AA_TRANSFER_CLASS_3"/>
    <property type="match status" value="1"/>
</dbReference>
<dbReference type="EMBL" id="JBITYT010000001">
    <property type="protein sequence ID" value="MFI9118349.1"/>
    <property type="molecule type" value="Genomic_DNA"/>
</dbReference>
<comment type="caution">
    <text evidence="4">The sequence shown here is derived from an EMBL/GenBank/DDBJ whole genome shotgun (WGS) entry which is preliminary data.</text>
</comment>
<dbReference type="InterPro" id="IPR005814">
    <property type="entry name" value="Aminotrans_3"/>
</dbReference>
<dbReference type="PANTHER" id="PTHR11986:SF121">
    <property type="entry name" value="BLR3010 PROTEIN"/>
    <property type="match status" value="1"/>
</dbReference>
<dbReference type="Gene3D" id="3.40.50.720">
    <property type="entry name" value="NAD(P)-binding Rossmann-like Domain"/>
    <property type="match status" value="1"/>
</dbReference>
<sequence>MSSTTPPPAHTTTEPTAPNEPVSFGFLAHPTSTGHRNQVRALDLFGRLLDEHRGTAREEGVRYSVPMPLITSITSPTGARCTGEVRYLPYTAEQMLRRPVTARDMVVGEAARLRDAGAALIGLGGATSIVGDRGVWTQARLGTAVTSGNSLTVYAAHRELLHVVRMLELRPESTRVAVVGYPGSIGLAVARLLLADGFELDLVCRRGRRAPSAMLAHLAPEDHARVRLVDEVAGCSPETRLFVTASSVGGLVDPDRLRPGSVVVDVALPRDVTAPPAPASDVLVIDGGLVSGSSAVVLGDGSLPGPTQQLNGCLAETMVLALEGRAESFSLGRELPLERVRTIGRIAARHGFTPVPLASFGRPVADEEVLRLARHHRPARSSAAPAPGVTGPTRRRFRERINPPMARLFGAHGLDRVFTRGSGCTLTTEDGTDYLDFVAGYGCLNLGHNHPAVTERLRDFLDRGSPTFVQYVSMPEQAAELAERLGDLAPGRPERVFFSNSGTEAVEAALKVARAATGRTRLVHTGNSYHGKTLGALSVTGRARHREAFGPLLPDTVEVPFGDLDALAAAVDGAAAFIVEPVQGEGGVVLPPAGYLKAARELCRRAGAAFVLDEIQTGLGRTGRLFAAEHDGLDPDVLCVAKSLSGGLVPIAATLCRGDLWDAAYGSTDRALLHSSTFGGGNFAAAAGLATLDVLTSEGLPEHARKVGEHLRGALRAACAPYGFVKDVRGIGLMTAIEFDGDFSGAVSSLTDELLTRVPGDLHALADWLPDDLRAALARTGEAVEATLGDMMCLRFVAALARDHRILTFVTANHTRVMRIQPPLVLSTAEADRFAAGVEAVCRELALHADLDAWRPRTA</sequence>
<dbReference type="Gene3D" id="3.40.640.10">
    <property type="entry name" value="Type I PLP-dependent aspartate aminotransferase-like (Major domain)"/>
    <property type="match status" value="1"/>
</dbReference>
<dbReference type="Proteomes" id="UP001614391">
    <property type="component" value="Unassembled WGS sequence"/>
</dbReference>
<dbReference type="InterPro" id="IPR015422">
    <property type="entry name" value="PyrdxlP-dep_Trfase_small"/>
</dbReference>
<keyword evidence="4" id="KW-0808">Transferase</keyword>
<keyword evidence="2" id="KW-0663">Pyridoxal phosphate</keyword>
<evidence type="ECO:0000256" key="2">
    <source>
        <dbReference type="ARBA" id="ARBA00022898"/>
    </source>
</evidence>
<organism evidence="4 5">
    <name type="scientific">Streptomyces bikiniensis</name>
    <dbReference type="NCBI Taxonomy" id="1896"/>
    <lineage>
        <taxon>Bacteria</taxon>
        <taxon>Bacillati</taxon>
        <taxon>Actinomycetota</taxon>
        <taxon>Actinomycetes</taxon>
        <taxon>Kitasatosporales</taxon>
        <taxon>Streptomycetaceae</taxon>
        <taxon>Streptomyces</taxon>
    </lineage>
</organism>
<dbReference type="GO" id="GO:0008483">
    <property type="term" value="F:transaminase activity"/>
    <property type="evidence" value="ECO:0007669"/>
    <property type="project" value="UniProtKB-KW"/>
</dbReference>
<dbReference type="InterPro" id="IPR015424">
    <property type="entry name" value="PyrdxlP-dep_Trfase"/>
</dbReference>
<dbReference type="InterPro" id="IPR036291">
    <property type="entry name" value="NAD(P)-bd_dom_sf"/>
</dbReference>
<dbReference type="PANTHER" id="PTHR11986">
    <property type="entry name" value="AMINOTRANSFERASE CLASS III"/>
    <property type="match status" value="1"/>
</dbReference>
<comment type="cofactor">
    <cofactor evidence="1">
        <name>pyridoxal 5'-phosphate</name>
        <dbReference type="ChEBI" id="CHEBI:597326"/>
    </cofactor>
</comment>
<keyword evidence="4" id="KW-0032">Aminotransferase</keyword>
<feature type="compositionally biased region" description="Low complexity" evidence="3">
    <location>
        <begin position="10"/>
        <end position="21"/>
    </location>
</feature>
<evidence type="ECO:0000313" key="4">
    <source>
        <dbReference type="EMBL" id="MFI9118349.1"/>
    </source>
</evidence>
<proteinExistence type="predicted"/>
<dbReference type="Gene3D" id="3.90.1150.10">
    <property type="entry name" value="Aspartate Aminotransferase, domain 1"/>
    <property type="match status" value="1"/>
</dbReference>